<name>B3T0A0_9ZZZZ</name>
<accession>B3T0A0</accession>
<evidence type="ECO:0000256" key="1">
    <source>
        <dbReference type="SAM" id="Phobius"/>
    </source>
</evidence>
<feature type="transmembrane region" description="Helical" evidence="1">
    <location>
        <begin position="82"/>
        <end position="113"/>
    </location>
</feature>
<sequence>MELTLIYGIVGFFLAGWSVVANDSIQTLGTFIASKGKWFKWYTLAASASFVMIITISYGWWAYDGDISYGRLTLIPFQEIKWYHAVAPGILLLLTRWGVPVSTTFLVLSAFASTAVLEKMLLKSVVGYSIAAVVSYACWIGISKFINEKLDEITDESKIKFWRNSVWVTSAFLWATWLMHDVANIAVYLPRKLDLSLLVIVLVYLTILLFYIFYIHGGPIQKIVLDKTGTRYARSATIINIIYAGILYYFKELNTLPMSTTFCFIGLLCGRELAISTMNKDYKLKYVFPIIGKDFIKLSFGLGVSIGIVMAIHFLIIPNGAY</sequence>
<reference evidence="2" key="1">
    <citation type="journal article" date="2008" name="ISME J.">
        <title>Genomic patterns of recombination, clonal divergence and environment in marine microbial populations.</title>
        <authorList>
            <person name="Konstantinidis K.T."/>
            <person name="Delong E.F."/>
        </authorList>
    </citation>
    <scope>NUCLEOTIDE SEQUENCE</scope>
</reference>
<feature type="transmembrane region" description="Helical" evidence="1">
    <location>
        <begin position="125"/>
        <end position="146"/>
    </location>
</feature>
<gene>
    <name evidence="2" type="ORF">ALOHA_HF4000005D21ctg1g14</name>
</gene>
<proteinExistence type="predicted"/>
<dbReference type="EMBL" id="EU016564">
    <property type="protein sequence ID" value="ABZ06009.1"/>
    <property type="molecule type" value="Genomic_DNA"/>
</dbReference>
<keyword evidence="1" id="KW-0812">Transmembrane</keyword>
<feature type="transmembrane region" description="Helical" evidence="1">
    <location>
        <begin position="166"/>
        <end position="189"/>
    </location>
</feature>
<keyword evidence="1" id="KW-1133">Transmembrane helix</keyword>
<dbReference type="AlphaFoldDB" id="B3T0A0"/>
<feature type="transmembrane region" description="Helical" evidence="1">
    <location>
        <begin position="41"/>
        <end position="61"/>
    </location>
</feature>
<keyword evidence="1" id="KW-0472">Membrane</keyword>
<feature type="transmembrane region" description="Helical" evidence="1">
    <location>
        <begin position="232"/>
        <end position="250"/>
    </location>
</feature>
<organism evidence="2">
    <name type="scientific">uncultured marine microorganism HF4000_005D21</name>
    <dbReference type="NCBI Taxonomy" id="455505"/>
    <lineage>
        <taxon>unclassified sequences</taxon>
        <taxon>environmental samples</taxon>
    </lineage>
</organism>
<evidence type="ECO:0000313" key="2">
    <source>
        <dbReference type="EMBL" id="ABZ06009.1"/>
    </source>
</evidence>
<feature type="transmembrane region" description="Helical" evidence="1">
    <location>
        <begin position="195"/>
        <end position="220"/>
    </location>
</feature>
<protein>
    <submittedName>
        <fullName evidence="2">Uncharacterized protein</fullName>
    </submittedName>
</protein>
<feature type="transmembrane region" description="Helical" evidence="1">
    <location>
        <begin position="295"/>
        <end position="317"/>
    </location>
</feature>